<protein>
    <submittedName>
        <fullName evidence="3">Clp protease N-terminal domain-containing protein</fullName>
    </submittedName>
</protein>
<name>A0ABP4ANP5_9ACTN</name>
<keyword evidence="4" id="KW-1185">Reference proteome</keyword>
<dbReference type="Proteomes" id="UP001500665">
    <property type="component" value="Unassembled WGS sequence"/>
</dbReference>
<keyword evidence="3" id="KW-0645">Protease</keyword>
<dbReference type="GO" id="GO:0006508">
    <property type="term" value="P:proteolysis"/>
    <property type="evidence" value="ECO:0007669"/>
    <property type="project" value="UniProtKB-KW"/>
</dbReference>
<dbReference type="EMBL" id="BAAAHH010000001">
    <property type="protein sequence ID" value="GAA0937594.1"/>
    <property type="molecule type" value="Genomic_DNA"/>
</dbReference>
<sequence>MALPDLDELIAEVDRTCARAHRPDRPQPDWLELLRTGADLAERLRGLADDLVEDYVEHCRLHGVSWSDIGTALGVTRQAAQQRFLAPHVKYEQSEFAEELRTAMAHMKKAAVQHRNNYIGTEHVLWGLLAEDNTATRLLRHLGLSPGALRRDLEPRLTPGASQAAERIAWTPYTRRALAAARDLARAEGLAEIGCDHLLAGLASVARGVAADVLGPLDVDGETVAAARDRKGENMGSRPGDG</sequence>
<dbReference type="PROSITE" id="PS51903">
    <property type="entry name" value="CLP_R"/>
    <property type="match status" value="1"/>
</dbReference>
<dbReference type="Gene3D" id="1.10.1780.10">
    <property type="entry name" value="Clp, N-terminal domain"/>
    <property type="match status" value="1"/>
</dbReference>
<evidence type="ECO:0000313" key="4">
    <source>
        <dbReference type="Proteomes" id="UP001500665"/>
    </source>
</evidence>
<feature type="domain" description="Clp R" evidence="2">
    <location>
        <begin position="91"/>
        <end position="237"/>
    </location>
</feature>
<evidence type="ECO:0000256" key="1">
    <source>
        <dbReference type="PROSITE-ProRule" id="PRU01251"/>
    </source>
</evidence>
<dbReference type="GO" id="GO:0008233">
    <property type="term" value="F:peptidase activity"/>
    <property type="evidence" value="ECO:0007669"/>
    <property type="project" value="UniProtKB-KW"/>
</dbReference>
<organism evidence="3 4">
    <name type="scientific">Actinocorallia libanotica</name>
    <dbReference type="NCBI Taxonomy" id="46162"/>
    <lineage>
        <taxon>Bacteria</taxon>
        <taxon>Bacillati</taxon>
        <taxon>Actinomycetota</taxon>
        <taxon>Actinomycetes</taxon>
        <taxon>Streptosporangiales</taxon>
        <taxon>Thermomonosporaceae</taxon>
        <taxon>Actinocorallia</taxon>
    </lineage>
</organism>
<dbReference type="InterPro" id="IPR004176">
    <property type="entry name" value="Clp_R_N"/>
</dbReference>
<comment type="caution">
    <text evidence="3">The sequence shown here is derived from an EMBL/GenBank/DDBJ whole genome shotgun (WGS) entry which is preliminary data.</text>
</comment>
<accession>A0ABP4ANP5</accession>
<dbReference type="InterPro" id="IPR036628">
    <property type="entry name" value="Clp_N_dom_sf"/>
</dbReference>
<evidence type="ECO:0000259" key="2">
    <source>
        <dbReference type="PROSITE" id="PS51903"/>
    </source>
</evidence>
<dbReference type="RefSeq" id="WP_344236094.1">
    <property type="nucleotide sequence ID" value="NZ_BAAAHH010000001.1"/>
</dbReference>
<evidence type="ECO:0000313" key="3">
    <source>
        <dbReference type="EMBL" id="GAA0937594.1"/>
    </source>
</evidence>
<reference evidence="4" key="1">
    <citation type="journal article" date="2019" name="Int. J. Syst. Evol. Microbiol.">
        <title>The Global Catalogue of Microorganisms (GCM) 10K type strain sequencing project: providing services to taxonomists for standard genome sequencing and annotation.</title>
        <authorList>
            <consortium name="The Broad Institute Genomics Platform"/>
            <consortium name="The Broad Institute Genome Sequencing Center for Infectious Disease"/>
            <person name="Wu L."/>
            <person name="Ma J."/>
        </authorList>
    </citation>
    <scope>NUCLEOTIDE SEQUENCE [LARGE SCALE GENOMIC DNA]</scope>
    <source>
        <strain evidence="4">JCM 10696</strain>
    </source>
</reference>
<dbReference type="SUPFAM" id="SSF81923">
    <property type="entry name" value="Double Clp-N motif"/>
    <property type="match status" value="1"/>
</dbReference>
<dbReference type="Pfam" id="PF02861">
    <property type="entry name" value="Clp_N"/>
    <property type="match status" value="1"/>
</dbReference>
<proteinExistence type="predicted"/>
<keyword evidence="3" id="KW-0378">Hydrolase</keyword>
<gene>
    <name evidence="3" type="ORF">GCM10009550_04490</name>
</gene>
<keyword evidence="1" id="KW-0677">Repeat</keyword>